<organism evidence="9 10">
    <name type="scientific">Pseudomonas ulcerans</name>
    <dbReference type="NCBI Taxonomy" id="3115852"/>
    <lineage>
        <taxon>Bacteria</taxon>
        <taxon>Pseudomonadati</taxon>
        <taxon>Pseudomonadota</taxon>
        <taxon>Gammaproteobacteria</taxon>
        <taxon>Pseudomonadales</taxon>
        <taxon>Pseudomonadaceae</taxon>
        <taxon>Pseudomonas</taxon>
    </lineage>
</organism>
<feature type="region of interest" description="Disordered" evidence="7">
    <location>
        <begin position="1518"/>
        <end position="1548"/>
    </location>
</feature>
<dbReference type="InterPro" id="IPR046673">
    <property type="entry name" value="ToxA_N"/>
</dbReference>
<dbReference type="InterPro" id="IPR003591">
    <property type="entry name" value="Leu-rich_rpt_typical-subtyp"/>
</dbReference>
<gene>
    <name evidence="9" type="ORF">V0R50_14155</name>
</gene>
<dbReference type="PROSITE" id="PS52053">
    <property type="entry name" value="NEL"/>
    <property type="match status" value="1"/>
</dbReference>
<dbReference type="SMART" id="SM00369">
    <property type="entry name" value="LRR_TYP"/>
    <property type="match status" value="3"/>
</dbReference>
<dbReference type="EMBL" id="JAZDQJ010000014">
    <property type="protein sequence ID" value="MEE1934371.1"/>
    <property type="molecule type" value="Genomic_DNA"/>
</dbReference>
<dbReference type="Gene3D" id="3.80.10.10">
    <property type="entry name" value="Ribonuclease Inhibitor"/>
    <property type="match status" value="2"/>
</dbReference>
<dbReference type="SUPFAM" id="SSF52058">
    <property type="entry name" value="L domain-like"/>
    <property type="match status" value="1"/>
</dbReference>
<evidence type="ECO:0000313" key="9">
    <source>
        <dbReference type="EMBL" id="MEE1934371.1"/>
    </source>
</evidence>
<comment type="similarity">
    <text evidence="6">Belongs to the LRR-containing bacterial E3 ligase family.</text>
</comment>
<keyword evidence="10" id="KW-1185">Reference proteome</keyword>
<reference evidence="9 10" key="1">
    <citation type="submission" date="2024-01" db="EMBL/GenBank/DDBJ databases">
        <title>Unpublished Manusciprt.</title>
        <authorList>
            <person name="Duman M."/>
            <person name="Valdes E.G."/>
            <person name="Ajmi N."/>
            <person name="Altun S."/>
            <person name="Saticioglu I.B."/>
        </authorList>
    </citation>
    <scope>NUCLEOTIDE SEQUENCE [LARGE SCALE GENOMIC DNA]</scope>
    <source>
        <strain evidence="9 10">148P</strain>
    </source>
</reference>
<dbReference type="Pfam" id="PF14496">
    <property type="entry name" value="NEL"/>
    <property type="match status" value="1"/>
</dbReference>
<protein>
    <recommendedName>
        <fullName evidence="2">RING-type E3 ubiquitin transferase</fullName>
        <ecNumber evidence="2">2.3.2.27</ecNumber>
    </recommendedName>
</protein>
<name>A0ABU7HS50_9PSED</name>
<keyword evidence="6" id="KW-0964">Secreted</keyword>
<dbReference type="InterPro" id="IPR029487">
    <property type="entry name" value="NEL_dom"/>
</dbReference>
<dbReference type="EC" id="2.3.2.27" evidence="2"/>
<evidence type="ECO:0000256" key="1">
    <source>
        <dbReference type="ARBA" id="ARBA00000900"/>
    </source>
</evidence>
<proteinExistence type="inferred from homology"/>
<feature type="compositionally biased region" description="Acidic residues" evidence="7">
    <location>
        <begin position="1528"/>
        <end position="1539"/>
    </location>
</feature>
<dbReference type="Gene3D" id="1.20.58.360">
    <property type="entry name" value="Shigella T3SS effector IpaH defines"/>
    <property type="match status" value="1"/>
</dbReference>
<dbReference type="PANTHER" id="PTHR45617:SF181">
    <property type="entry name" value="LP04042P"/>
    <property type="match status" value="1"/>
</dbReference>
<dbReference type="PANTHER" id="PTHR45617">
    <property type="entry name" value="LEUCINE RICH REPEAT FAMILY PROTEIN"/>
    <property type="match status" value="1"/>
</dbReference>
<dbReference type="Proteomes" id="UP001335100">
    <property type="component" value="Unassembled WGS sequence"/>
</dbReference>
<dbReference type="Pfam" id="PF20178">
    <property type="entry name" value="ToxA_N"/>
    <property type="match status" value="1"/>
</dbReference>
<comment type="catalytic activity">
    <reaction evidence="1">
        <text>S-ubiquitinyl-[E2 ubiquitin-conjugating enzyme]-L-cysteine + [acceptor protein]-L-lysine = [E2 ubiquitin-conjugating enzyme]-L-cysteine + N(6)-ubiquitinyl-[acceptor protein]-L-lysine.</text>
        <dbReference type="EC" id="2.3.2.27"/>
    </reaction>
</comment>
<sequence length="1821" mass="204801">MTELQDAATSDETATPVDIHYQTVSQRVPQWLVDAPAHERKALRAVQPAPIPWLANASVNLPEALRSLRDEHQRHQQLGAVVDGFLGQLPSAEAFAEPLLRDALKSTFGMDLDVHHTFLFNAVRARAGEAHINNGDPVVRAFQVVKAATQSLLQAALQNFEAYEAAPDGMQDDRRPSQIFLSESGSAAQPGLNLNLVPERFAALCRELDLGGRYQRLIDATFKPKPLPEQSAEAAASARQAWFKLFDQSVFRLNLHLAWLQSWIGQDMYDDLLALADNGKTGATLERAVLRLWDVELNGIVLFLRSHPATSTLERLVVYMPDEPRQPFQEFHSIRDFHLSLRDRLQQPAWQRYFLRFVPARQRERVLQRIQRTLYPKVWNEGGWYEERLDPNAVLRLGKREFSTPLFDTLLQRRIQVLKDDGLFHAVPTADEDHKSALDKLEYFASVTLNVLNVAAFVVPGLGQVMLVVNAAMLGYEVYEGFDSLARDEREQAWGYFLDVAENLAIMAAMGAAGAAAHRFTGKLPVSLRSMRPVTLADGSVRLWKPDLTPFAYDIDLPAGLQPGENGLYSHGGRHWLKLEGRYYSVRTLMGGESSHVLEHPERPWAYEPTLRHNGNGGWLHEADTPEQWRGMELFARQGHREAGISEAMALRALRISGVSEAELRHTLVNSRRPPALLTDTLRRLVLADSLGQSGALEAEAFAVAYEARQPRLADQGQLLKRQFGGLPNLVIEEILASANGDELAEMTRAGRVPLRLAEEARVYLQQVRIARACEGLYLDSEANLDSARLLLHGMQGLPGWPAGELVGLFEGAPAGRLLAGSEHGVAVAWKGQAPQAFCQALLDALPSTTRSQLEVTDGAELLGKLREQPLPARRQLREWLGMQPLKPAFRSPMRLADGRLGYPLSGRGNPFFTEDELLDKLRMLELDDLQVEDVLQGLYRSGLDRMAINLRLDQALDELLQLRMRLDRWTLESSRENLSEARQRSRERIGAALWHYWRRNLLPELGREPQALVFSQVQLADMPVRLPAFLRQQVRTLLLDEVMLIEGTDYQRRISEPAVLALAEEFPFLTSLDIRGGEWGTGLAQTISNAWPRLTSLGLREQAWPIGHHDLSALSGLPSLRWLELRGSRLHTMPVTALNGLHLDYLGLDWLGLSVWPHWLDNLALDRIGELSLVGNNLSDVPLHILDDPLPEGGRPMRMALQGNQFTYQALLDLRLSERFRGRYAFDLELSPALDDDLEQRVQERVRLHGALQQWIQPEEGAAPLAPEHSAYRQRIAAALLDYWRTTLRITGASRLHLEDVVLADFPYGLPEWFRTRIHRLELTRFDAELPTLERFVTQFPRLVEVSLTGGLPGLTQVPAFLGELAQLRDLSLVRMGMTIDQAAMEAFARLPLLSSLQLDGNVLGQINDMSMFNQHFLGFLGLSRMGITTWPAWLEQMLPNGIELLGLDDNQISELPEFVLSNHRTPTGAVEISLHGNPLTRETMIRAHTSQHFGRPYTFTMDVPADIAAMAHEGHSSDSDIADSVGTEDDWVSDEDPAATWETGDAEQDAQHEVLWAGLSARPEAQALMAMVARLRHSADYRASSTRLELVNRVWVVLEAAAQDAELCQILNGMAEEPVEQVQNHDTCPDGIRLEFNQMELLVNTRQALREIPEENRGPALFRLMRGLFRAQRLDGIARENASGRDEAEVRLAYRLRWAQQLDLPLPPRSMLFRRVANIAPGELDRAFTRLQLEEAGQELLTFAANCDFWSAYLREAYAERFKAIKDGYEAAVIGTIDTYPDDTPEQSAARIRGLEEQFRKDEQTLLEHLTLERSMVEG</sequence>
<evidence type="ECO:0000256" key="2">
    <source>
        <dbReference type="ARBA" id="ARBA00012483"/>
    </source>
</evidence>
<comment type="caution">
    <text evidence="9">The sequence shown here is derived from an EMBL/GenBank/DDBJ whole genome shotgun (WGS) entry which is preliminary data.</text>
</comment>
<keyword evidence="6" id="KW-0808">Transferase</keyword>
<dbReference type="RefSeq" id="WP_330075145.1">
    <property type="nucleotide sequence ID" value="NZ_JAZDQJ010000014.1"/>
</dbReference>
<evidence type="ECO:0000259" key="8">
    <source>
        <dbReference type="PROSITE" id="PS52053"/>
    </source>
</evidence>
<accession>A0ABU7HS50</accession>
<keyword evidence="3" id="KW-0433">Leucine-rich repeat</keyword>
<feature type="domain" description="NEL" evidence="8">
    <location>
        <begin position="1535"/>
        <end position="1821"/>
    </location>
</feature>
<keyword evidence="6" id="KW-0833">Ubl conjugation pathway</keyword>
<evidence type="ECO:0000256" key="4">
    <source>
        <dbReference type="ARBA" id="ARBA00022737"/>
    </source>
</evidence>
<comment type="PTM">
    <text evidence="6">Ubiquitinated in the presence of host E1 ubiquitin-activating enzyme, E2 ubiquitin-conjugating enzyme and ubiquitin.</text>
</comment>
<evidence type="ECO:0000313" key="10">
    <source>
        <dbReference type="Proteomes" id="UP001335100"/>
    </source>
</evidence>
<keyword evidence="6" id="KW-0832">Ubl conjugation</keyword>
<dbReference type="InterPro" id="IPR032675">
    <property type="entry name" value="LRR_dom_sf"/>
</dbReference>
<evidence type="ECO:0000256" key="6">
    <source>
        <dbReference type="PROSITE-ProRule" id="PRU01398"/>
    </source>
</evidence>
<keyword evidence="5" id="KW-0843">Virulence</keyword>
<feature type="active site" description="Glycyl thioester intermediate" evidence="6">
    <location>
        <position position="1630"/>
    </location>
</feature>
<evidence type="ECO:0000256" key="3">
    <source>
        <dbReference type="ARBA" id="ARBA00022614"/>
    </source>
</evidence>
<keyword evidence="6" id="KW-1035">Host cytoplasm</keyword>
<evidence type="ECO:0000256" key="5">
    <source>
        <dbReference type="ARBA" id="ARBA00023026"/>
    </source>
</evidence>
<keyword evidence="4" id="KW-0677">Repeat</keyword>
<evidence type="ECO:0000256" key="7">
    <source>
        <dbReference type="SAM" id="MobiDB-lite"/>
    </source>
</evidence>